<name>A0A3G4ZS45_9VIRU</name>
<evidence type="ECO:0000313" key="1">
    <source>
        <dbReference type="EMBL" id="AYV77717.1"/>
    </source>
</evidence>
<protein>
    <submittedName>
        <fullName evidence="1">Uncharacterized protein</fullName>
    </submittedName>
</protein>
<accession>A0A3G4ZS45</accession>
<gene>
    <name evidence="1" type="ORF">Edafosvirus1_48</name>
</gene>
<reference evidence="1" key="1">
    <citation type="submission" date="2018-10" db="EMBL/GenBank/DDBJ databases">
        <title>Hidden diversity of soil giant viruses.</title>
        <authorList>
            <person name="Schulz F."/>
            <person name="Alteio L."/>
            <person name="Goudeau D."/>
            <person name="Ryan E.M."/>
            <person name="Malmstrom R.R."/>
            <person name="Blanchard J."/>
            <person name="Woyke T."/>
        </authorList>
    </citation>
    <scope>NUCLEOTIDE SEQUENCE</scope>
    <source>
        <strain evidence="1">EDV1</strain>
    </source>
</reference>
<organism evidence="1">
    <name type="scientific">Edafosvirus sp</name>
    <dbReference type="NCBI Taxonomy" id="2487765"/>
    <lineage>
        <taxon>Viruses</taxon>
        <taxon>Varidnaviria</taxon>
        <taxon>Bamfordvirae</taxon>
        <taxon>Nucleocytoviricota</taxon>
        <taxon>Megaviricetes</taxon>
        <taxon>Imitervirales</taxon>
        <taxon>Mimiviridae</taxon>
        <taxon>Klosneuvirinae</taxon>
    </lineage>
</organism>
<sequence>MANYSNVKFDTDGNNIKIFADGDEFEGTVDRHDVIGMKVLHNIMHEDKQNYYLCDEQYTKYLEVEYKYNDVISKYKIYLKRTCWVGSLIKSLKIAEGSSELIARIKFVDNMNGEMSFESSIKENIPFTRKLLDDVKNGIIKDVYLAEMRVGYGSMDYDGSYIVLGIPYHYDGYNGCMKIHFNVSRLCGQCVIL</sequence>
<dbReference type="EMBL" id="MK072066">
    <property type="protein sequence ID" value="AYV77717.1"/>
    <property type="molecule type" value="Genomic_DNA"/>
</dbReference>
<proteinExistence type="predicted"/>